<dbReference type="InterPro" id="IPR008928">
    <property type="entry name" value="6-hairpin_glycosidase_sf"/>
</dbReference>
<gene>
    <name evidence="8" type="ORF">LL253_11270</name>
</gene>
<feature type="domain" description="Glycoside hydrolase family 9" evidence="6">
    <location>
        <begin position="395"/>
        <end position="771"/>
    </location>
</feature>
<keyword evidence="2" id="KW-0119">Carbohydrate metabolism</keyword>
<reference evidence="8 9" key="1">
    <citation type="submission" date="2021-10" db="EMBL/GenBank/DDBJ databases">
        <title>The diversity and Nitrogen Metabolism of Culturable Nitrate-Utilizing Bacteria Within the Oxygen Minimum Zone of the Changjiang (Yangtze River)Estuary.</title>
        <authorList>
            <person name="Zhang D."/>
            <person name="Zheng J."/>
            <person name="Liu S."/>
            <person name="He W."/>
        </authorList>
    </citation>
    <scope>NUCLEOTIDE SEQUENCE [LARGE SCALE GENOMIC DNA]</scope>
    <source>
        <strain evidence="8 9">FXH275-2</strain>
    </source>
</reference>
<dbReference type="InterPro" id="IPR001701">
    <property type="entry name" value="Glyco_hydro_9"/>
</dbReference>
<proteinExistence type="inferred from homology"/>
<comment type="caution">
    <text evidence="8">The sequence shown here is derived from an EMBL/GenBank/DDBJ whole genome shotgun (WGS) entry which is preliminary data.</text>
</comment>
<dbReference type="Proteomes" id="UP001198830">
    <property type="component" value="Unassembled WGS sequence"/>
</dbReference>
<dbReference type="InterPro" id="IPR004197">
    <property type="entry name" value="Cellulase_Ig-like"/>
</dbReference>
<organism evidence="8 9">
    <name type="scientific">Sphingobium soli</name>
    <dbReference type="NCBI Taxonomy" id="1591116"/>
    <lineage>
        <taxon>Bacteria</taxon>
        <taxon>Pseudomonadati</taxon>
        <taxon>Pseudomonadota</taxon>
        <taxon>Alphaproteobacteria</taxon>
        <taxon>Sphingomonadales</taxon>
        <taxon>Sphingomonadaceae</taxon>
        <taxon>Sphingobium</taxon>
    </lineage>
</organism>
<dbReference type="Pfam" id="PF02927">
    <property type="entry name" value="CelD_N"/>
    <property type="match status" value="1"/>
</dbReference>
<accession>A0ABS8H849</accession>
<dbReference type="InterPro" id="IPR012341">
    <property type="entry name" value="6hp_glycosidase-like_sf"/>
</dbReference>
<evidence type="ECO:0000256" key="2">
    <source>
        <dbReference type="ARBA" id="ARBA00023277"/>
    </source>
</evidence>
<sequence length="839" mass="91275">MRQTMGSLAAFVAVMMSGSAAAQAGAPDGFEINDKGYFEAPAVNILAFSNWYDGLFADAKIGGVEIIQRGVRSATNGDVRLSATPGQWDPAAALVERKIDAKSGVIETRLRYAAQDFTYKVRAERQGHAMQVQVILDKPLPRSLVGKAGFNLEFLPSAYFHHAYMADGQSGLFPLYPASDMTRTTERNAASGRSDGPGAEPLPIARGRQFVLSPEDAAKRITVQSDQPIALFDGRNQAQNGWFVLRSLLPEGRTGTVLQWTITPQADSGWLREPVIAHSQLGYAPDAPKIATVELDRKDKRRPPIKLLRIGADGATQAVLTKSAREWGDYLRYHYLQLDFSAVREPGLYMLEYGNVRTAPFRIDAAVYDDAWHPTNDVYFPVAMDHMSVNEAYRTWHGDSHRDDARQAPVDHEHIDLYRQGPTTDTRFAPGEHIPGLNVGGWYDAGDFDIRTQSQYQVIRSLADAAERYGLTRDTVSVDQARRHVEMHVPDGKPDIVQQVGHGALQLLAQFDAVGHAIHGIVEPDVAQYTHLGDAVTKTDGLPYDPTLEAGQVRGGRSGTPDDRWAFTSKSSALNYGSVAGLAAAARVLARQDDALAQRALAMAERVWTQEQGHAPDLFSHGNTTGGPLDAEMFAAAVELLRTTKKPIYARAVMTLWPRIEPHFAASAQTAVAAIPLMPAAYRAAMVPAVRQWQAQSEAVAKANPFGVPITTGGWAGSGTVLGHALTADALHRAFPEIVDRDAMFRGIAFLTGHHPGSDISFVSGVGARSKEVAYGNNRADFSFIAGGVVPGVLIVKPDFPENHEDWPFFWGENEYVIPEGAAWIELANAASSASRQAE</sequence>
<keyword evidence="9" id="KW-1185">Reference proteome</keyword>
<dbReference type="Pfam" id="PF00759">
    <property type="entry name" value="Glyco_hydro_9"/>
    <property type="match status" value="1"/>
</dbReference>
<name>A0ABS8H849_9SPHN</name>
<dbReference type="EMBL" id="JAJGNP010000008">
    <property type="protein sequence ID" value="MCC4233268.1"/>
    <property type="molecule type" value="Genomic_DNA"/>
</dbReference>
<dbReference type="Gene3D" id="1.50.10.10">
    <property type="match status" value="1"/>
</dbReference>
<feature type="domain" description="Cellulase Ig-like" evidence="7">
    <location>
        <begin position="275"/>
        <end position="356"/>
    </location>
</feature>
<protein>
    <submittedName>
        <fullName evidence="8">Glycoside hydrolase family 9 protein</fullName>
    </submittedName>
</protein>
<evidence type="ECO:0000259" key="6">
    <source>
        <dbReference type="Pfam" id="PF00759"/>
    </source>
</evidence>
<dbReference type="CDD" id="cd02850">
    <property type="entry name" value="E_set_Cellulase_N"/>
    <property type="match status" value="1"/>
</dbReference>
<dbReference type="InterPro" id="IPR013783">
    <property type="entry name" value="Ig-like_fold"/>
</dbReference>
<evidence type="ECO:0000313" key="8">
    <source>
        <dbReference type="EMBL" id="MCC4233268.1"/>
    </source>
</evidence>
<evidence type="ECO:0000256" key="1">
    <source>
        <dbReference type="ARBA" id="ARBA00007072"/>
    </source>
</evidence>
<dbReference type="Gene3D" id="2.60.40.10">
    <property type="entry name" value="Immunoglobulins"/>
    <property type="match status" value="1"/>
</dbReference>
<evidence type="ECO:0000259" key="7">
    <source>
        <dbReference type="Pfam" id="PF02927"/>
    </source>
</evidence>
<evidence type="ECO:0000256" key="3">
    <source>
        <dbReference type="ARBA" id="ARBA00023326"/>
    </source>
</evidence>
<feature type="chain" id="PRO_5045679580" evidence="5">
    <location>
        <begin position="25"/>
        <end position="839"/>
    </location>
</feature>
<keyword evidence="8" id="KW-0378">Hydrolase</keyword>
<dbReference type="SUPFAM" id="SSF81296">
    <property type="entry name" value="E set domains"/>
    <property type="match status" value="1"/>
</dbReference>
<dbReference type="GO" id="GO:0016787">
    <property type="term" value="F:hydrolase activity"/>
    <property type="evidence" value="ECO:0007669"/>
    <property type="project" value="UniProtKB-KW"/>
</dbReference>
<dbReference type="InterPro" id="IPR014756">
    <property type="entry name" value="Ig_E-set"/>
</dbReference>
<feature type="signal peptide" evidence="5">
    <location>
        <begin position="1"/>
        <end position="24"/>
    </location>
</feature>
<evidence type="ECO:0000313" key="9">
    <source>
        <dbReference type="Proteomes" id="UP001198830"/>
    </source>
</evidence>
<dbReference type="SUPFAM" id="SSF48208">
    <property type="entry name" value="Six-hairpin glycosidases"/>
    <property type="match status" value="1"/>
</dbReference>
<evidence type="ECO:0000256" key="5">
    <source>
        <dbReference type="SAM" id="SignalP"/>
    </source>
</evidence>
<comment type="similarity">
    <text evidence="1">Belongs to the glycosyl hydrolase 9 (cellulase E) family.</text>
</comment>
<dbReference type="RefSeq" id="WP_228227197.1">
    <property type="nucleotide sequence ID" value="NZ_JAJGNP010000008.1"/>
</dbReference>
<keyword evidence="5" id="KW-0732">Signal</keyword>
<feature type="region of interest" description="Disordered" evidence="4">
    <location>
        <begin position="184"/>
        <end position="203"/>
    </location>
</feature>
<evidence type="ECO:0000256" key="4">
    <source>
        <dbReference type="SAM" id="MobiDB-lite"/>
    </source>
</evidence>
<keyword evidence="3" id="KW-0624">Polysaccharide degradation</keyword>